<dbReference type="AlphaFoldDB" id="A0A0L0FZU9"/>
<dbReference type="GO" id="GO:0005886">
    <property type="term" value="C:plasma membrane"/>
    <property type="evidence" value="ECO:0007669"/>
    <property type="project" value="UniProtKB-SubCell"/>
</dbReference>
<proteinExistence type="inferred from homology"/>
<keyword evidence="5 8" id="KW-0812">Transmembrane</keyword>
<dbReference type="GeneID" id="25906690"/>
<gene>
    <name evidence="10" type="ORF">SARC_06186</name>
</gene>
<keyword evidence="6 9" id="KW-1133">Transmembrane helix</keyword>
<comment type="subcellular location">
    <subcellularLocation>
        <location evidence="1">Cell membrane</location>
        <topology evidence="1">Multi-pass membrane protein</topology>
    </subcellularLocation>
</comment>
<accession>A0A0L0FZU9</accession>
<dbReference type="Pfam" id="PF00230">
    <property type="entry name" value="MIP"/>
    <property type="match status" value="1"/>
</dbReference>
<feature type="transmembrane region" description="Helical" evidence="9">
    <location>
        <begin position="120"/>
        <end position="140"/>
    </location>
</feature>
<dbReference type="RefSeq" id="XP_014155400.1">
    <property type="nucleotide sequence ID" value="XM_014299925.1"/>
</dbReference>
<dbReference type="Gene3D" id="1.20.1080.10">
    <property type="entry name" value="Glycerol uptake facilitator protein"/>
    <property type="match status" value="1"/>
</dbReference>
<dbReference type="InterPro" id="IPR034294">
    <property type="entry name" value="Aquaporin_transptr"/>
</dbReference>
<evidence type="ECO:0008006" key="12">
    <source>
        <dbReference type="Google" id="ProtNLM"/>
    </source>
</evidence>
<protein>
    <recommendedName>
        <fullName evidence="12">Aquaporin</fullName>
    </recommendedName>
</protein>
<keyword evidence="11" id="KW-1185">Reference proteome</keyword>
<keyword evidence="4" id="KW-1003">Cell membrane</keyword>
<keyword evidence="7 9" id="KW-0472">Membrane</keyword>
<feature type="transmembrane region" description="Helical" evidence="9">
    <location>
        <begin position="98"/>
        <end position="115"/>
    </location>
</feature>
<evidence type="ECO:0000313" key="10">
    <source>
        <dbReference type="EMBL" id="KNC81498.1"/>
    </source>
</evidence>
<evidence type="ECO:0000256" key="7">
    <source>
        <dbReference type="ARBA" id="ARBA00023136"/>
    </source>
</evidence>
<dbReference type="OrthoDB" id="3222at2759"/>
<sequence length="344" mass="37093">MPNAWQKPFSRKEFLGPVALRAYAAEFSGMFFFLWVTIGVVCSGYSALQKSYKITSGADIYDANDYAPSVSWVLTVALAFGMSIMVLVYSVAHISGGHLNPAVTMAMIVFGEINIFRGLIYIVVQTLGATVGVTMVDALWPESTTNSLNFGLNGINSELSIAQAFFMEFFGTALVVFVIFGTAVDPRGSEFAHHNAPLAIGFAVFLAHIVLIPMTGCGINPARSFASAAVSGVWTDQWLYWVAPLLGGSFGAAFNYFPFQFRNNPDNKHGIMAEGAQADPEEVMMKKSRSKVVMKSGTKEIGAEHLVPPMQTIVPPAERYLSVKAEGAPETPHHSVAIDGSADL</sequence>
<evidence type="ECO:0000256" key="8">
    <source>
        <dbReference type="RuleBase" id="RU000477"/>
    </source>
</evidence>
<evidence type="ECO:0000313" key="11">
    <source>
        <dbReference type="Proteomes" id="UP000054560"/>
    </source>
</evidence>
<feature type="transmembrane region" description="Helical" evidence="9">
    <location>
        <begin position="27"/>
        <end position="48"/>
    </location>
</feature>
<dbReference type="STRING" id="667725.A0A0L0FZU9"/>
<evidence type="ECO:0000256" key="4">
    <source>
        <dbReference type="ARBA" id="ARBA00022475"/>
    </source>
</evidence>
<evidence type="ECO:0000256" key="1">
    <source>
        <dbReference type="ARBA" id="ARBA00004651"/>
    </source>
</evidence>
<dbReference type="InterPro" id="IPR023271">
    <property type="entry name" value="Aquaporin-like"/>
</dbReference>
<keyword evidence="3 8" id="KW-0813">Transport</keyword>
<feature type="transmembrane region" description="Helical" evidence="9">
    <location>
        <begin position="69"/>
        <end position="92"/>
    </location>
</feature>
<evidence type="ECO:0000256" key="9">
    <source>
        <dbReference type="SAM" id="Phobius"/>
    </source>
</evidence>
<dbReference type="CDD" id="cd00333">
    <property type="entry name" value="MIP"/>
    <property type="match status" value="1"/>
</dbReference>
<feature type="transmembrane region" description="Helical" evidence="9">
    <location>
        <begin position="196"/>
        <end position="215"/>
    </location>
</feature>
<evidence type="ECO:0000256" key="2">
    <source>
        <dbReference type="ARBA" id="ARBA00006175"/>
    </source>
</evidence>
<dbReference type="EMBL" id="KQ242027">
    <property type="protein sequence ID" value="KNC81498.1"/>
    <property type="molecule type" value="Genomic_DNA"/>
</dbReference>
<comment type="similarity">
    <text evidence="2 8">Belongs to the MIP/aquaporin (TC 1.A.8) family.</text>
</comment>
<dbReference type="SUPFAM" id="SSF81338">
    <property type="entry name" value="Aquaporin-like"/>
    <property type="match status" value="1"/>
</dbReference>
<dbReference type="PROSITE" id="PS00221">
    <property type="entry name" value="MIP"/>
    <property type="match status" value="1"/>
</dbReference>
<dbReference type="eggNOG" id="KOG0223">
    <property type="taxonomic scope" value="Eukaryota"/>
</dbReference>
<dbReference type="PANTHER" id="PTHR19139">
    <property type="entry name" value="AQUAPORIN TRANSPORTER"/>
    <property type="match status" value="1"/>
</dbReference>
<dbReference type="GO" id="GO:0015250">
    <property type="term" value="F:water channel activity"/>
    <property type="evidence" value="ECO:0007669"/>
    <property type="project" value="TreeGrafter"/>
</dbReference>
<dbReference type="PRINTS" id="PR00783">
    <property type="entry name" value="MINTRINSICP"/>
</dbReference>
<dbReference type="InterPro" id="IPR022357">
    <property type="entry name" value="MIP_CS"/>
</dbReference>
<evidence type="ECO:0000256" key="5">
    <source>
        <dbReference type="ARBA" id="ARBA00022692"/>
    </source>
</evidence>
<evidence type="ECO:0000256" key="3">
    <source>
        <dbReference type="ARBA" id="ARBA00022448"/>
    </source>
</evidence>
<name>A0A0L0FZU9_9EUKA</name>
<organism evidence="10 11">
    <name type="scientific">Sphaeroforma arctica JP610</name>
    <dbReference type="NCBI Taxonomy" id="667725"/>
    <lineage>
        <taxon>Eukaryota</taxon>
        <taxon>Ichthyosporea</taxon>
        <taxon>Ichthyophonida</taxon>
        <taxon>Sphaeroforma</taxon>
    </lineage>
</organism>
<evidence type="ECO:0000256" key="6">
    <source>
        <dbReference type="ARBA" id="ARBA00022989"/>
    </source>
</evidence>
<dbReference type="Proteomes" id="UP000054560">
    <property type="component" value="Unassembled WGS sequence"/>
</dbReference>
<dbReference type="InterPro" id="IPR000425">
    <property type="entry name" value="MIP"/>
</dbReference>
<feature type="transmembrane region" description="Helical" evidence="9">
    <location>
        <begin position="160"/>
        <end position="184"/>
    </location>
</feature>
<reference evidence="10 11" key="1">
    <citation type="submission" date="2011-02" db="EMBL/GenBank/DDBJ databases">
        <title>The Genome Sequence of Sphaeroforma arctica JP610.</title>
        <authorList>
            <consortium name="The Broad Institute Genome Sequencing Platform"/>
            <person name="Russ C."/>
            <person name="Cuomo C."/>
            <person name="Young S.K."/>
            <person name="Zeng Q."/>
            <person name="Gargeya S."/>
            <person name="Alvarado L."/>
            <person name="Berlin A."/>
            <person name="Chapman S.B."/>
            <person name="Chen Z."/>
            <person name="Freedman E."/>
            <person name="Gellesch M."/>
            <person name="Goldberg J."/>
            <person name="Griggs A."/>
            <person name="Gujja S."/>
            <person name="Heilman E."/>
            <person name="Heiman D."/>
            <person name="Howarth C."/>
            <person name="Mehta T."/>
            <person name="Neiman D."/>
            <person name="Pearson M."/>
            <person name="Roberts A."/>
            <person name="Saif S."/>
            <person name="Shea T."/>
            <person name="Shenoy N."/>
            <person name="Sisk P."/>
            <person name="Stolte C."/>
            <person name="Sykes S."/>
            <person name="White J."/>
            <person name="Yandava C."/>
            <person name="Burger G."/>
            <person name="Gray M.W."/>
            <person name="Holland P.W.H."/>
            <person name="King N."/>
            <person name="Lang F.B.F."/>
            <person name="Roger A.J."/>
            <person name="Ruiz-Trillo I."/>
            <person name="Haas B."/>
            <person name="Nusbaum C."/>
            <person name="Birren B."/>
        </authorList>
    </citation>
    <scope>NUCLEOTIDE SEQUENCE [LARGE SCALE GENOMIC DNA]</scope>
    <source>
        <strain evidence="10 11">JP610</strain>
    </source>
</reference>
<dbReference type="PANTHER" id="PTHR19139:SF199">
    <property type="entry name" value="MIP17260P"/>
    <property type="match status" value="1"/>
</dbReference>
<feature type="transmembrane region" description="Helical" evidence="9">
    <location>
        <begin position="238"/>
        <end position="259"/>
    </location>
</feature>
<dbReference type="NCBIfam" id="TIGR00861">
    <property type="entry name" value="MIP"/>
    <property type="match status" value="1"/>
</dbReference>